<protein>
    <submittedName>
        <fullName evidence="1">Uncharacterized protein</fullName>
    </submittedName>
</protein>
<dbReference type="EMBL" id="KV417501">
    <property type="protein sequence ID" value="KZP28794.1"/>
    <property type="molecule type" value="Genomic_DNA"/>
</dbReference>
<evidence type="ECO:0000313" key="2">
    <source>
        <dbReference type="Proteomes" id="UP000076532"/>
    </source>
</evidence>
<keyword evidence="2" id="KW-1185">Reference proteome</keyword>
<feature type="non-terminal residue" evidence="1">
    <location>
        <position position="50"/>
    </location>
</feature>
<accession>A0A166RY64</accession>
<proteinExistence type="predicted"/>
<reference evidence="1 2" key="1">
    <citation type="journal article" date="2016" name="Mol. Biol. Evol.">
        <title>Comparative Genomics of Early-Diverging Mushroom-Forming Fungi Provides Insights into the Origins of Lignocellulose Decay Capabilities.</title>
        <authorList>
            <person name="Nagy L.G."/>
            <person name="Riley R."/>
            <person name="Tritt A."/>
            <person name="Adam C."/>
            <person name="Daum C."/>
            <person name="Floudas D."/>
            <person name="Sun H."/>
            <person name="Yadav J.S."/>
            <person name="Pangilinan J."/>
            <person name="Larsson K.H."/>
            <person name="Matsuura K."/>
            <person name="Barry K."/>
            <person name="Labutti K."/>
            <person name="Kuo R."/>
            <person name="Ohm R.A."/>
            <person name="Bhattacharya S.S."/>
            <person name="Shirouzu T."/>
            <person name="Yoshinaga Y."/>
            <person name="Martin F.M."/>
            <person name="Grigoriev I.V."/>
            <person name="Hibbett D.S."/>
        </authorList>
    </citation>
    <scope>NUCLEOTIDE SEQUENCE [LARGE SCALE GENOMIC DNA]</scope>
    <source>
        <strain evidence="1 2">CBS 109695</strain>
    </source>
</reference>
<dbReference type="AlphaFoldDB" id="A0A166RY64"/>
<evidence type="ECO:0000313" key="1">
    <source>
        <dbReference type="EMBL" id="KZP28794.1"/>
    </source>
</evidence>
<name>A0A166RY64_9AGAM</name>
<gene>
    <name evidence="1" type="ORF">FIBSPDRAFT_852046</name>
</gene>
<sequence length="50" mass="5775">MATCLQGPIAIRGVPGWRDCHLHLHIQAQWAIIEHIHLASEQLREALQRR</sequence>
<dbReference type="Proteomes" id="UP000076532">
    <property type="component" value="Unassembled WGS sequence"/>
</dbReference>
<organism evidence="1 2">
    <name type="scientific">Athelia psychrophila</name>
    <dbReference type="NCBI Taxonomy" id="1759441"/>
    <lineage>
        <taxon>Eukaryota</taxon>
        <taxon>Fungi</taxon>
        <taxon>Dikarya</taxon>
        <taxon>Basidiomycota</taxon>
        <taxon>Agaricomycotina</taxon>
        <taxon>Agaricomycetes</taxon>
        <taxon>Agaricomycetidae</taxon>
        <taxon>Atheliales</taxon>
        <taxon>Atheliaceae</taxon>
        <taxon>Athelia</taxon>
    </lineage>
</organism>